<sequence length="89" mass="10153">MATPELHHLFWTADDDPRNCVVIGYTYGSPSNEGRDKPIFYHFKTSQIDTESVTKVTTGEGNTVAQLDWSMHDQLGLVTIQQRQVFMSY</sequence>
<dbReference type="AlphaFoldDB" id="A0A165TVA6"/>
<accession>A0A165TVA6</accession>
<keyword evidence="2" id="KW-1185">Reference proteome</keyword>
<evidence type="ECO:0000313" key="1">
    <source>
        <dbReference type="EMBL" id="KZT74005.1"/>
    </source>
</evidence>
<proteinExistence type="predicted"/>
<evidence type="ECO:0000313" key="2">
    <source>
        <dbReference type="Proteomes" id="UP000076727"/>
    </source>
</evidence>
<dbReference type="EMBL" id="KV429034">
    <property type="protein sequence ID" value="KZT74005.1"/>
    <property type="molecule type" value="Genomic_DNA"/>
</dbReference>
<dbReference type="Proteomes" id="UP000076727">
    <property type="component" value="Unassembled WGS sequence"/>
</dbReference>
<reference evidence="1 2" key="1">
    <citation type="journal article" date="2016" name="Mol. Biol. Evol.">
        <title>Comparative Genomics of Early-Diverging Mushroom-Forming Fungi Provides Insights into the Origins of Lignocellulose Decay Capabilities.</title>
        <authorList>
            <person name="Nagy L.G."/>
            <person name="Riley R."/>
            <person name="Tritt A."/>
            <person name="Adam C."/>
            <person name="Daum C."/>
            <person name="Floudas D."/>
            <person name="Sun H."/>
            <person name="Yadav J.S."/>
            <person name="Pangilinan J."/>
            <person name="Larsson K.H."/>
            <person name="Matsuura K."/>
            <person name="Barry K."/>
            <person name="Labutti K."/>
            <person name="Kuo R."/>
            <person name="Ohm R.A."/>
            <person name="Bhattacharya S.S."/>
            <person name="Shirouzu T."/>
            <person name="Yoshinaga Y."/>
            <person name="Martin F.M."/>
            <person name="Grigoriev I.V."/>
            <person name="Hibbett D.S."/>
        </authorList>
    </citation>
    <scope>NUCLEOTIDE SEQUENCE [LARGE SCALE GENOMIC DNA]</scope>
    <source>
        <strain evidence="1 2">L-15889</strain>
    </source>
</reference>
<protein>
    <submittedName>
        <fullName evidence="1">Uncharacterized protein</fullName>
    </submittedName>
</protein>
<feature type="non-terminal residue" evidence="1">
    <location>
        <position position="89"/>
    </location>
</feature>
<organism evidence="1 2">
    <name type="scientific">Daedalea quercina L-15889</name>
    <dbReference type="NCBI Taxonomy" id="1314783"/>
    <lineage>
        <taxon>Eukaryota</taxon>
        <taxon>Fungi</taxon>
        <taxon>Dikarya</taxon>
        <taxon>Basidiomycota</taxon>
        <taxon>Agaricomycotina</taxon>
        <taxon>Agaricomycetes</taxon>
        <taxon>Polyporales</taxon>
        <taxon>Fomitopsis</taxon>
    </lineage>
</organism>
<gene>
    <name evidence="1" type="ORF">DAEQUDRAFT_648649</name>
</gene>
<dbReference type="OrthoDB" id="3183898at2759"/>
<name>A0A165TVA6_9APHY</name>